<dbReference type="GO" id="GO:0004252">
    <property type="term" value="F:serine-type endopeptidase activity"/>
    <property type="evidence" value="ECO:0007669"/>
    <property type="project" value="UniProtKB-UniRule"/>
</dbReference>
<feature type="binding site" evidence="15">
    <location>
        <position position="581"/>
    </location>
    <ligand>
        <name>Ca(2+)</name>
        <dbReference type="ChEBI" id="CHEBI:29108"/>
    </ligand>
</feature>
<feature type="binding site" evidence="15">
    <location>
        <position position="545"/>
    </location>
    <ligand>
        <name>Ca(2+)</name>
        <dbReference type="ChEBI" id="CHEBI:29108"/>
    </ligand>
</feature>
<comment type="function">
    <text evidence="2">Secreted tripeptidyl-peptidase which degrades proteins at acidic pHs and is involved in virulence.</text>
</comment>
<keyword evidence="6 15" id="KW-0645">Protease</keyword>
<dbReference type="InterPro" id="IPR015366">
    <property type="entry name" value="S53_propep"/>
</dbReference>
<evidence type="ECO:0000256" key="12">
    <source>
        <dbReference type="ARBA" id="ARBA00023026"/>
    </source>
</evidence>
<evidence type="ECO:0000256" key="4">
    <source>
        <dbReference type="ARBA" id="ARBA00012462"/>
    </source>
</evidence>
<evidence type="ECO:0000256" key="11">
    <source>
        <dbReference type="ARBA" id="ARBA00022837"/>
    </source>
</evidence>
<evidence type="ECO:0000313" key="18">
    <source>
        <dbReference type="EMBL" id="KAH8694224.1"/>
    </source>
</evidence>
<proteinExistence type="predicted"/>
<evidence type="ECO:0000256" key="2">
    <source>
        <dbReference type="ARBA" id="ARBA00002451"/>
    </source>
</evidence>
<keyword evidence="5" id="KW-0964">Secreted</keyword>
<evidence type="ECO:0000259" key="17">
    <source>
        <dbReference type="PROSITE" id="PS51695"/>
    </source>
</evidence>
<dbReference type="PANTHER" id="PTHR14218:SF34">
    <property type="entry name" value="TRIPEPTIDYL-PEPTIDASE SED4"/>
    <property type="match status" value="1"/>
</dbReference>
<evidence type="ECO:0000256" key="5">
    <source>
        <dbReference type="ARBA" id="ARBA00022525"/>
    </source>
</evidence>
<dbReference type="PROSITE" id="PS51695">
    <property type="entry name" value="SEDOLISIN"/>
    <property type="match status" value="1"/>
</dbReference>
<feature type="binding site" evidence="15">
    <location>
        <position position="583"/>
    </location>
    <ligand>
        <name>Ca(2+)</name>
        <dbReference type="ChEBI" id="CHEBI:29108"/>
    </ligand>
</feature>
<name>A0AAD4PYG1_9EURO</name>
<keyword evidence="8 16" id="KW-0732">Signal</keyword>
<comment type="subcellular location">
    <subcellularLocation>
        <location evidence="3">Secreted</location>
        <location evidence="3">Extracellular space</location>
    </subcellularLocation>
</comment>
<comment type="cofactor">
    <cofactor evidence="15">
        <name>Ca(2+)</name>
        <dbReference type="ChEBI" id="CHEBI:29108"/>
    </cofactor>
    <text evidence="15">Binds 1 Ca(2+) ion per subunit.</text>
</comment>
<dbReference type="SUPFAM" id="SSF54897">
    <property type="entry name" value="Protease propeptides/inhibitors"/>
    <property type="match status" value="1"/>
</dbReference>
<dbReference type="Gene3D" id="3.40.50.200">
    <property type="entry name" value="Peptidase S8/S53 domain"/>
    <property type="match status" value="1"/>
</dbReference>
<evidence type="ECO:0000256" key="16">
    <source>
        <dbReference type="SAM" id="SignalP"/>
    </source>
</evidence>
<dbReference type="GO" id="GO:0008240">
    <property type="term" value="F:tripeptidyl-peptidase activity"/>
    <property type="evidence" value="ECO:0007669"/>
    <property type="project" value="UniProtKB-EC"/>
</dbReference>
<evidence type="ECO:0000256" key="6">
    <source>
        <dbReference type="ARBA" id="ARBA00022670"/>
    </source>
</evidence>
<dbReference type="CDD" id="cd11377">
    <property type="entry name" value="Pro-peptidase_S53"/>
    <property type="match status" value="1"/>
</dbReference>
<dbReference type="GeneID" id="70249723"/>
<dbReference type="EC" id="3.4.14.10" evidence="4"/>
<dbReference type="Pfam" id="PF00082">
    <property type="entry name" value="Peptidase_S8"/>
    <property type="match status" value="1"/>
</dbReference>
<dbReference type="InterPro" id="IPR030400">
    <property type="entry name" value="Sedolisin_dom"/>
</dbReference>
<dbReference type="Proteomes" id="UP001201262">
    <property type="component" value="Unassembled WGS sequence"/>
</dbReference>
<keyword evidence="10 15" id="KW-0720">Serine protease</keyword>
<dbReference type="RefSeq" id="XP_046069894.1">
    <property type="nucleotide sequence ID" value="XM_046219436.1"/>
</dbReference>
<comment type="catalytic activity">
    <reaction evidence="1">
        <text>Release of an N-terminal tripeptide from a polypeptide.</text>
        <dbReference type="EC" id="3.4.14.10"/>
    </reaction>
</comment>
<feature type="binding site" evidence="15">
    <location>
        <position position="546"/>
    </location>
    <ligand>
        <name>Ca(2+)</name>
        <dbReference type="ChEBI" id="CHEBI:29108"/>
    </ligand>
</feature>
<dbReference type="SMART" id="SM00944">
    <property type="entry name" value="Pro-kuma_activ"/>
    <property type="match status" value="1"/>
</dbReference>
<keyword evidence="9 15" id="KW-0378">Hydrolase</keyword>
<dbReference type="GO" id="GO:0006508">
    <property type="term" value="P:proteolysis"/>
    <property type="evidence" value="ECO:0007669"/>
    <property type="project" value="UniProtKB-KW"/>
</dbReference>
<accession>A0AAD4PYG1</accession>
<dbReference type="SUPFAM" id="SSF52743">
    <property type="entry name" value="Subtilisin-like"/>
    <property type="match status" value="1"/>
</dbReference>
<protein>
    <recommendedName>
        <fullName evidence="4">tripeptidyl-peptidase II</fullName>
        <ecNumber evidence="4">3.4.14.10</ecNumber>
    </recommendedName>
</protein>
<dbReference type="PANTHER" id="PTHR14218">
    <property type="entry name" value="PROTEASE S8 TRIPEPTIDYL PEPTIDASE I CLN2"/>
    <property type="match status" value="1"/>
</dbReference>
<dbReference type="InterPro" id="IPR000209">
    <property type="entry name" value="Peptidase_S8/S53_dom"/>
</dbReference>
<feature type="active site" description="Charge relay system" evidence="15">
    <location>
        <position position="285"/>
    </location>
</feature>
<feature type="chain" id="PRO_5042193998" description="tripeptidyl-peptidase II" evidence="16">
    <location>
        <begin position="22"/>
        <end position="603"/>
    </location>
</feature>
<evidence type="ECO:0000256" key="8">
    <source>
        <dbReference type="ARBA" id="ARBA00022729"/>
    </source>
</evidence>
<keyword evidence="7 15" id="KW-0479">Metal-binding</keyword>
<dbReference type="FunFam" id="3.40.50.200:FF:000015">
    <property type="entry name" value="Tripeptidyl peptidase A"/>
    <property type="match status" value="1"/>
</dbReference>
<dbReference type="Pfam" id="PF09286">
    <property type="entry name" value="Pro-kuma_activ"/>
    <property type="match status" value="1"/>
</dbReference>
<organism evidence="18 19">
    <name type="scientific">Talaromyces proteolyticus</name>
    <dbReference type="NCBI Taxonomy" id="1131652"/>
    <lineage>
        <taxon>Eukaryota</taxon>
        <taxon>Fungi</taxon>
        <taxon>Dikarya</taxon>
        <taxon>Ascomycota</taxon>
        <taxon>Pezizomycotina</taxon>
        <taxon>Eurotiomycetes</taxon>
        <taxon>Eurotiomycetidae</taxon>
        <taxon>Eurotiales</taxon>
        <taxon>Trichocomaceae</taxon>
        <taxon>Talaromyces</taxon>
        <taxon>Talaromyces sect. Bacilispori</taxon>
    </lineage>
</organism>
<dbReference type="InterPro" id="IPR050819">
    <property type="entry name" value="Tripeptidyl-peptidase_I"/>
</dbReference>
<reference evidence="18" key="1">
    <citation type="submission" date="2021-12" db="EMBL/GenBank/DDBJ databases">
        <title>Convergent genome expansion in fungi linked to evolution of root-endophyte symbiosis.</title>
        <authorList>
            <consortium name="DOE Joint Genome Institute"/>
            <person name="Ke Y.-H."/>
            <person name="Bonito G."/>
            <person name="Liao H.-L."/>
            <person name="Looney B."/>
            <person name="Rojas-Flechas A."/>
            <person name="Nash J."/>
            <person name="Hameed K."/>
            <person name="Schadt C."/>
            <person name="Martin F."/>
            <person name="Crous P.W."/>
            <person name="Miettinen O."/>
            <person name="Magnuson J.K."/>
            <person name="Labbe J."/>
            <person name="Jacobson D."/>
            <person name="Doktycz M.J."/>
            <person name="Veneault-Fourrey C."/>
            <person name="Kuo A."/>
            <person name="Mondo S."/>
            <person name="Calhoun S."/>
            <person name="Riley R."/>
            <person name="Ohm R."/>
            <person name="LaButti K."/>
            <person name="Andreopoulos B."/>
            <person name="Pangilinan J."/>
            <person name="Nolan M."/>
            <person name="Tritt A."/>
            <person name="Clum A."/>
            <person name="Lipzen A."/>
            <person name="Daum C."/>
            <person name="Barry K."/>
            <person name="Grigoriev I.V."/>
            <person name="Vilgalys R."/>
        </authorList>
    </citation>
    <scope>NUCLEOTIDE SEQUENCE</scope>
    <source>
        <strain evidence="18">PMI_201</strain>
    </source>
</reference>
<dbReference type="CDD" id="cd04056">
    <property type="entry name" value="Peptidases_S53"/>
    <property type="match status" value="1"/>
</dbReference>
<dbReference type="GO" id="GO:0005576">
    <property type="term" value="C:extracellular region"/>
    <property type="evidence" value="ECO:0007669"/>
    <property type="project" value="UniProtKB-SubCell"/>
</dbReference>
<feature type="active site" description="Charge relay system" evidence="15">
    <location>
        <position position="503"/>
    </location>
</feature>
<keyword evidence="11 15" id="KW-0106">Calcium</keyword>
<dbReference type="InterPro" id="IPR036852">
    <property type="entry name" value="Peptidase_S8/S53_dom_sf"/>
</dbReference>
<keyword evidence="14" id="KW-0325">Glycoprotein</keyword>
<evidence type="ECO:0000256" key="15">
    <source>
        <dbReference type="PROSITE-ProRule" id="PRU01032"/>
    </source>
</evidence>
<feature type="active site" description="Charge relay system" evidence="15">
    <location>
        <position position="289"/>
    </location>
</feature>
<dbReference type="GO" id="GO:0046872">
    <property type="term" value="F:metal ion binding"/>
    <property type="evidence" value="ECO:0007669"/>
    <property type="project" value="UniProtKB-UniRule"/>
</dbReference>
<keyword evidence="12" id="KW-0843">Virulence</keyword>
<evidence type="ECO:0000256" key="7">
    <source>
        <dbReference type="ARBA" id="ARBA00022723"/>
    </source>
</evidence>
<evidence type="ECO:0000256" key="3">
    <source>
        <dbReference type="ARBA" id="ARBA00004239"/>
    </source>
</evidence>
<dbReference type="EMBL" id="JAJTJA010000009">
    <property type="protein sequence ID" value="KAH8694224.1"/>
    <property type="molecule type" value="Genomic_DNA"/>
</dbReference>
<evidence type="ECO:0000313" key="19">
    <source>
        <dbReference type="Proteomes" id="UP001201262"/>
    </source>
</evidence>
<evidence type="ECO:0000256" key="13">
    <source>
        <dbReference type="ARBA" id="ARBA00023145"/>
    </source>
</evidence>
<keyword evidence="13" id="KW-0865">Zymogen</keyword>
<comment type="caution">
    <text evidence="18">The sequence shown here is derived from an EMBL/GenBank/DDBJ whole genome shotgun (WGS) entry which is preliminary data.</text>
</comment>
<evidence type="ECO:0000256" key="10">
    <source>
        <dbReference type="ARBA" id="ARBA00022825"/>
    </source>
</evidence>
<evidence type="ECO:0000256" key="14">
    <source>
        <dbReference type="ARBA" id="ARBA00023180"/>
    </source>
</evidence>
<sequence>MVRNFLLAVCLLSSLSVRVAGNPDSHEYLSGIPSGWSHASKPGDNTSIHLSISLALQNIDQLETELRRVSTPDSSEYGQYQDSDEVLSKFGPSQASVAAVTSWLMESDIEHIYNNNQSISFFTTVSQANSLLNAKFDYYTDGSISKLRTLSYSIPRHLKQDIDLISPTTYFGKSTAARNIHFHKSKREMPGAATSNPPSSISVAPSCQSAITPDCVKQLYSIGNYTPTAKSGSRIGFGSFLNNSAIYADLARYEKYYGLPSQNFTKVLINNPINDQNPTTPIDAESNLDVQTILGVAHPLPITEYLTGGSPPFIPSLESPTNNNEPYLPYYEYLLSQQNEDLPQVISNSYGDEEQTVPLKYAIRTCNLIGLMGLRGITVVESSADEGLGRGCLSNDGNNKTQFEVFFPSTCPYLLSVGGTQETDPEIAWTAGSGGFSNYFPRPWYQEDVITTYLGYVDPDTKSYYTNFTNFEGRGFPDVAAHSLGPGYGVFYKGNLVNAGGNSAAAPVWAAIIALLNDARLSAGKPALGFLNPLLYHLGSTNLNDITAGGSVGCSGIHSKNSTDPSKRGFIPWASWNATVGWDPVTGLGTPNFSKLKETVLYF</sequence>
<evidence type="ECO:0000256" key="9">
    <source>
        <dbReference type="ARBA" id="ARBA00022801"/>
    </source>
</evidence>
<dbReference type="AlphaFoldDB" id="A0AAD4PYG1"/>
<keyword evidence="19" id="KW-1185">Reference proteome</keyword>
<feature type="signal peptide" evidence="16">
    <location>
        <begin position="1"/>
        <end position="21"/>
    </location>
</feature>
<evidence type="ECO:0000256" key="1">
    <source>
        <dbReference type="ARBA" id="ARBA00001910"/>
    </source>
</evidence>
<gene>
    <name evidence="18" type="ORF">BGW36DRAFT_418745</name>
</gene>
<feature type="domain" description="Peptidase S53" evidence="17">
    <location>
        <begin position="210"/>
        <end position="603"/>
    </location>
</feature>